<reference evidence="2" key="1">
    <citation type="submission" date="2017-01" db="EMBL/GenBank/DDBJ databases">
        <authorList>
            <person name="Wang Y."/>
            <person name="White M."/>
            <person name="Kvist S."/>
            <person name="Moncalvo J.-M."/>
        </authorList>
    </citation>
    <scope>NUCLEOTIDE SEQUENCE [LARGE SCALE GENOMIC DNA]</scope>
    <source>
        <strain evidence="2">ID-206-W2</strain>
    </source>
</reference>
<dbReference type="AlphaFoldDB" id="A0A1R1YSM5"/>
<comment type="caution">
    <text evidence="1">The sequence shown here is derived from an EMBL/GenBank/DDBJ whole genome shotgun (WGS) entry which is preliminary data.</text>
</comment>
<name>A0A1R1YSM5_9FUNG</name>
<accession>A0A1R1YSM5</accession>
<dbReference type="Proteomes" id="UP000187429">
    <property type="component" value="Unassembled WGS sequence"/>
</dbReference>
<dbReference type="EMBL" id="LSSM01000144">
    <property type="protein sequence ID" value="OMJ29893.1"/>
    <property type="molecule type" value="Genomic_DNA"/>
</dbReference>
<organism evidence="1 2">
    <name type="scientific">Smittium culicis</name>
    <dbReference type="NCBI Taxonomy" id="133412"/>
    <lineage>
        <taxon>Eukaryota</taxon>
        <taxon>Fungi</taxon>
        <taxon>Fungi incertae sedis</taxon>
        <taxon>Zoopagomycota</taxon>
        <taxon>Kickxellomycotina</taxon>
        <taxon>Harpellomycetes</taxon>
        <taxon>Harpellales</taxon>
        <taxon>Legeriomycetaceae</taxon>
        <taxon>Smittium</taxon>
    </lineage>
</organism>
<sequence length="100" mass="11394">MLSCQYTPVDHYCYDYGLDKFFSHSNIKKTIDEYPSSKSSGPDPLHVNILKALACSNIFISDLHALFSYMLKYATTPKCWNTSHIYTIPKSKESSTIDCL</sequence>
<gene>
    <name evidence="1" type="ORF">AYI69_g580</name>
</gene>
<protein>
    <submittedName>
        <fullName evidence="1">Uncharacterized protein</fullName>
    </submittedName>
</protein>
<keyword evidence="2" id="KW-1185">Reference proteome</keyword>
<evidence type="ECO:0000313" key="2">
    <source>
        <dbReference type="Proteomes" id="UP000187429"/>
    </source>
</evidence>
<evidence type="ECO:0000313" key="1">
    <source>
        <dbReference type="EMBL" id="OMJ29893.1"/>
    </source>
</evidence>
<dbReference type="OrthoDB" id="5568880at2759"/>
<proteinExistence type="predicted"/>